<dbReference type="PANTHER" id="PTHR22870">
    <property type="entry name" value="REGULATOR OF CHROMOSOME CONDENSATION"/>
    <property type="match status" value="1"/>
</dbReference>
<dbReference type="InterPro" id="IPR009091">
    <property type="entry name" value="RCC1/BLIP-II"/>
</dbReference>
<dbReference type="InterPro" id="IPR051210">
    <property type="entry name" value="Ub_ligase/GEF_domain"/>
</dbReference>
<evidence type="ECO:0000313" key="2">
    <source>
        <dbReference type="EnsemblMetazoa" id="GAUT036393-PA"/>
    </source>
</evidence>
<organism evidence="2 3">
    <name type="scientific">Glossina austeni</name>
    <name type="common">Savannah tsetse fly</name>
    <dbReference type="NCBI Taxonomy" id="7395"/>
    <lineage>
        <taxon>Eukaryota</taxon>
        <taxon>Metazoa</taxon>
        <taxon>Ecdysozoa</taxon>
        <taxon>Arthropoda</taxon>
        <taxon>Hexapoda</taxon>
        <taxon>Insecta</taxon>
        <taxon>Pterygota</taxon>
        <taxon>Neoptera</taxon>
        <taxon>Endopterygota</taxon>
        <taxon>Diptera</taxon>
        <taxon>Brachycera</taxon>
        <taxon>Muscomorpha</taxon>
        <taxon>Hippoboscoidea</taxon>
        <taxon>Glossinidae</taxon>
        <taxon>Glossina</taxon>
    </lineage>
</organism>
<accession>A0A1A9VGG0</accession>
<proteinExistence type="predicted"/>
<evidence type="ECO:0000313" key="3">
    <source>
        <dbReference type="Proteomes" id="UP000078200"/>
    </source>
</evidence>
<dbReference type="SUPFAM" id="SSF50985">
    <property type="entry name" value="RCC1/BLIP-II"/>
    <property type="match status" value="1"/>
</dbReference>
<reference evidence="2" key="1">
    <citation type="submission" date="2020-05" db="UniProtKB">
        <authorList>
            <consortium name="EnsemblMetazoa"/>
        </authorList>
    </citation>
    <scope>IDENTIFICATION</scope>
    <source>
        <strain evidence="2">TTRI</strain>
    </source>
</reference>
<sequence length="165" mass="18457">MPHSSYRSHNGINGRYKLVNLTNPMHKNLENWNIYGQLGHGGTENVAEPKVVPFFKFRKILQVSLGHAHSLVLCQSSNEAKNTELFVFGSNHFGQLGLGSRKLGQTNEPSRTSCISKYGGRKMAPTTGVVAVVDGDDDDGFEHNLTADCYHNIPHYHAWYRVVEF</sequence>
<dbReference type="Gene3D" id="2.130.10.30">
    <property type="entry name" value="Regulator of chromosome condensation 1/beta-lactamase-inhibitor protein II"/>
    <property type="match status" value="1"/>
</dbReference>
<dbReference type="Proteomes" id="UP000078200">
    <property type="component" value="Unassembled WGS sequence"/>
</dbReference>
<dbReference type="VEuPathDB" id="VectorBase:GAUT036393"/>
<dbReference type="EnsemblMetazoa" id="GAUT036393-RA">
    <property type="protein sequence ID" value="GAUT036393-PA"/>
    <property type="gene ID" value="GAUT036393"/>
</dbReference>
<dbReference type="InterPro" id="IPR000408">
    <property type="entry name" value="Reg_chr_condens"/>
</dbReference>
<dbReference type="Pfam" id="PF00415">
    <property type="entry name" value="RCC1"/>
    <property type="match status" value="1"/>
</dbReference>
<dbReference type="AlphaFoldDB" id="A0A1A9VGG0"/>
<keyword evidence="3" id="KW-1185">Reference proteome</keyword>
<keyword evidence="1" id="KW-0677">Repeat</keyword>
<evidence type="ECO:0000256" key="1">
    <source>
        <dbReference type="ARBA" id="ARBA00022737"/>
    </source>
</evidence>
<dbReference type="STRING" id="7395.A0A1A9VGG0"/>
<protein>
    <submittedName>
        <fullName evidence="2">Uncharacterized protein</fullName>
    </submittedName>
</protein>
<dbReference type="PANTHER" id="PTHR22870:SF388">
    <property type="entry name" value="CLARET, ISOFORM A"/>
    <property type="match status" value="1"/>
</dbReference>
<name>A0A1A9VGG0_GLOAU</name>